<evidence type="ECO:0000256" key="1">
    <source>
        <dbReference type="ARBA" id="ARBA00004167"/>
    </source>
</evidence>
<protein>
    <submittedName>
        <fullName evidence="5">Aminopeptidase</fullName>
    </submittedName>
</protein>
<comment type="subcellular location">
    <subcellularLocation>
        <location evidence="1">Membrane</location>
        <topology evidence="1">Single-pass membrane protein</topology>
    </subcellularLocation>
</comment>
<evidence type="ECO:0000256" key="2">
    <source>
        <dbReference type="ARBA" id="ARBA00022692"/>
    </source>
</evidence>
<evidence type="ECO:0000256" key="3">
    <source>
        <dbReference type="ARBA" id="ARBA00022989"/>
    </source>
</evidence>
<keyword evidence="3" id="KW-1133">Transmembrane helix</keyword>
<keyword evidence="6" id="KW-1185">Reference proteome</keyword>
<dbReference type="EMBL" id="BMMI01000005">
    <property type="protein sequence ID" value="GGL70322.1"/>
    <property type="molecule type" value="Genomic_DNA"/>
</dbReference>
<dbReference type="GO" id="GO:0004177">
    <property type="term" value="F:aminopeptidase activity"/>
    <property type="evidence" value="ECO:0007669"/>
    <property type="project" value="UniProtKB-KW"/>
</dbReference>
<dbReference type="Proteomes" id="UP000648663">
    <property type="component" value="Unassembled WGS sequence"/>
</dbReference>
<keyword evidence="5" id="KW-0645">Protease</keyword>
<evidence type="ECO:0000313" key="6">
    <source>
        <dbReference type="Proteomes" id="UP000648663"/>
    </source>
</evidence>
<reference evidence="6" key="1">
    <citation type="journal article" date="2019" name="Int. J. Syst. Evol. Microbiol.">
        <title>The Global Catalogue of Microorganisms (GCM) 10K type strain sequencing project: providing services to taxonomists for standard genome sequencing and annotation.</title>
        <authorList>
            <consortium name="The Broad Institute Genomics Platform"/>
            <consortium name="The Broad Institute Genome Sequencing Center for Infectious Disease"/>
            <person name="Wu L."/>
            <person name="Ma J."/>
        </authorList>
    </citation>
    <scope>NUCLEOTIDE SEQUENCE [LARGE SCALE GENOMIC DNA]</scope>
    <source>
        <strain evidence="6">CGMCC 4.5581</strain>
    </source>
</reference>
<evidence type="ECO:0000313" key="5">
    <source>
        <dbReference type="EMBL" id="GGL70322.1"/>
    </source>
</evidence>
<proteinExistence type="predicted"/>
<dbReference type="SUPFAM" id="SSF55486">
    <property type="entry name" value="Metalloproteases ('zincins'), catalytic domain"/>
    <property type="match status" value="1"/>
</dbReference>
<organism evidence="5 6">
    <name type="scientific">Modestobacter marinus</name>
    <dbReference type="NCBI Taxonomy" id="477641"/>
    <lineage>
        <taxon>Bacteria</taxon>
        <taxon>Bacillati</taxon>
        <taxon>Actinomycetota</taxon>
        <taxon>Actinomycetes</taxon>
        <taxon>Geodermatophilales</taxon>
        <taxon>Geodermatophilaceae</taxon>
        <taxon>Modestobacter</taxon>
    </lineage>
</organism>
<dbReference type="Pfam" id="PF04228">
    <property type="entry name" value="Zn_peptidase"/>
    <property type="match status" value="1"/>
</dbReference>
<dbReference type="InterPro" id="IPR007343">
    <property type="entry name" value="Uncharacterised_pept_Zn_put"/>
</dbReference>
<accession>A0ABQ2G190</accession>
<keyword evidence="4" id="KW-0472">Membrane</keyword>
<dbReference type="PANTHER" id="PTHR30168:SF0">
    <property type="entry name" value="INNER MEMBRANE PROTEIN"/>
    <property type="match status" value="1"/>
</dbReference>
<keyword evidence="2" id="KW-0812">Transmembrane</keyword>
<keyword evidence="5" id="KW-0031">Aminopeptidase</keyword>
<dbReference type="PANTHER" id="PTHR30168">
    <property type="entry name" value="PUTATIVE MEMBRANE PROTEIN YPFJ"/>
    <property type="match status" value="1"/>
</dbReference>
<comment type="caution">
    <text evidence="5">The sequence shown here is derived from an EMBL/GenBank/DDBJ whole genome shotgun (WGS) entry which is preliminary data.</text>
</comment>
<evidence type="ECO:0000256" key="4">
    <source>
        <dbReference type="ARBA" id="ARBA00023136"/>
    </source>
</evidence>
<keyword evidence="5" id="KW-0378">Hydrolase</keyword>
<name>A0ABQ2G190_9ACTN</name>
<gene>
    <name evidence="5" type="ORF">GCM10011589_28350</name>
</gene>
<sequence length="491" mass="51452">MLPPRAAGTDREPMTSTPRRRLAVAVAGALLGSAVLSGCAVTLIEGRASPVAGPQGDVPAAEFPIIGATDDEVDRIARNALADLNSYWTGQFVPTFGQDFTTLTGGYYSVDPGALDPAQYPNGQIGCGETPDAVVDNAFYCGPGAEYPNGDAIQYDRAFLGALAFGTGGGEGYGRFIPALVMAHEFGHAVQGRVGYPVERSINIETQADCFAGAWTAWVAEGNAAYDSIRPGELDDVLRGYLLLRDPVGTGAYEGQAHGSYFDRVSAFQQGFDDGPAACRDDFDATRAFTQSAFQSDLDFATGGDAPYEQTVEEFVPDGLGEFWQLAFDQLGEEFTPPDVEPFSGEAPDCAGEDTDLDLLYCPADATVRYDEVDLTLPLYAAEQGGDYAVLTAVAIPYALAARDQLGLPVDGQAAVRSAVCLSGAFTSAVLGAETTVLSISPGDADESVSFLLEHATDPAVLPDVQLTGFQLVDVFRSGVVDGLAACDIGA</sequence>